<evidence type="ECO:0000256" key="11">
    <source>
        <dbReference type="ARBA" id="ARBA00052407"/>
    </source>
</evidence>
<comment type="catalytic activity">
    <reaction evidence="10">
        <text>malonyl-[ACP] + acetyl-CoA + H(+) = 3-oxobutanoyl-[ACP] + CO2 + CoA</text>
        <dbReference type="Rhea" id="RHEA:12080"/>
        <dbReference type="Rhea" id="RHEA-COMP:9623"/>
        <dbReference type="Rhea" id="RHEA-COMP:9625"/>
        <dbReference type="ChEBI" id="CHEBI:15378"/>
        <dbReference type="ChEBI" id="CHEBI:16526"/>
        <dbReference type="ChEBI" id="CHEBI:57287"/>
        <dbReference type="ChEBI" id="CHEBI:57288"/>
        <dbReference type="ChEBI" id="CHEBI:78449"/>
        <dbReference type="ChEBI" id="CHEBI:78450"/>
        <dbReference type="EC" id="2.3.1.180"/>
    </reaction>
    <physiologicalReaction direction="left-to-right" evidence="10">
        <dbReference type="Rhea" id="RHEA:12081"/>
    </physiologicalReaction>
</comment>
<dbReference type="InterPro" id="IPR016039">
    <property type="entry name" value="Thiolase-like"/>
</dbReference>
<comment type="similarity">
    <text evidence="2 14">Belongs to the thiolase-like superfamily. FabH family.</text>
</comment>
<evidence type="ECO:0000313" key="18">
    <source>
        <dbReference type="Proteomes" id="UP000481087"/>
    </source>
</evidence>
<dbReference type="EMBL" id="WTUZ01000037">
    <property type="protein sequence ID" value="MZQ85974.1"/>
    <property type="molecule type" value="Genomic_DNA"/>
</dbReference>
<keyword evidence="3 14" id="KW-0963">Cytoplasm</keyword>
<evidence type="ECO:0000256" key="12">
    <source>
        <dbReference type="ARBA" id="ARBA00052467"/>
    </source>
</evidence>
<keyword evidence="18" id="KW-1185">Reference proteome</keyword>
<evidence type="ECO:0000259" key="15">
    <source>
        <dbReference type="Pfam" id="PF08541"/>
    </source>
</evidence>
<keyword evidence="4 14" id="KW-0444">Lipid biosynthesis</keyword>
<keyword evidence="8 14" id="KW-0275">Fatty acid biosynthesis</keyword>
<dbReference type="Gene3D" id="3.40.47.10">
    <property type="match status" value="1"/>
</dbReference>
<keyword evidence="5 14" id="KW-0808">Transferase</keyword>
<keyword evidence="6 14" id="KW-0276">Fatty acid metabolism</keyword>
<evidence type="ECO:0000256" key="7">
    <source>
        <dbReference type="ARBA" id="ARBA00023098"/>
    </source>
</evidence>
<evidence type="ECO:0000256" key="4">
    <source>
        <dbReference type="ARBA" id="ARBA00022516"/>
    </source>
</evidence>
<dbReference type="CDD" id="cd00830">
    <property type="entry name" value="KAS_III"/>
    <property type="match status" value="1"/>
</dbReference>
<comment type="catalytic activity">
    <reaction evidence="13">
        <text>3-methylbutanoyl-CoA + malonyl-[ACP] + H(+) = 5-methyl-3-oxohexanoyl-[ACP] + CO2 + CoA</text>
        <dbReference type="Rhea" id="RHEA:42272"/>
        <dbReference type="Rhea" id="RHEA-COMP:9623"/>
        <dbReference type="Rhea" id="RHEA-COMP:9941"/>
        <dbReference type="ChEBI" id="CHEBI:15378"/>
        <dbReference type="ChEBI" id="CHEBI:16526"/>
        <dbReference type="ChEBI" id="CHEBI:57287"/>
        <dbReference type="ChEBI" id="CHEBI:57345"/>
        <dbReference type="ChEBI" id="CHEBI:78449"/>
        <dbReference type="ChEBI" id="CHEBI:78822"/>
        <dbReference type="EC" id="2.3.1.300"/>
    </reaction>
    <physiologicalReaction direction="left-to-right" evidence="13">
        <dbReference type="Rhea" id="RHEA:42273"/>
    </physiologicalReaction>
</comment>
<evidence type="ECO:0000256" key="2">
    <source>
        <dbReference type="ARBA" id="ARBA00008642"/>
    </source>
</evidence>
<proteinExistence type="inferred from homology"/>
<comment type="subcellular location">
    <subcellularLocation>
        <location evidence="14">Cytoplasm</location>
    </subcellularLocation>
</comment>
<organism evidence="17 18">
    <name type="scientific">Paenibacillus silvestris</name>
    <dbReference type="NCBI Taxonomy" id="2606219"/>
    <lineage>
        <taxon>Bacteria</taxon>
        <taxon>Bacillati</taxon>
        <taxon>Bacillota</taxon>
        <taxon>Bacilli</taxon>
        <taxon>Bacillales</taxon>
        <taxon>Paenibacillaceae</taxon>
        <taxon>Paenibacillus</taxon>
    </lineage>
</organism>
<evidence type="ECO:0000259" key="16">
    <source>
        <dbReference type="Pfam" id="PF08545"/>
    </source>
</evidence>
<dbReference type="EC" id="2.3.1.180" evidence="14"/>
<evidence type="ECO:0000256" key="6">
    <source>
        <dbReference type="ARBA" id="ARBA00022832"/>
    </source>
</evidence>
<evidence type="ECO:0000256" key="13">
    <source>
        <dbReference type="ARBA" id="ARBA00052985"/>
    </source>
</evidence>
<comment type="catalytic activity">
    <reaction evidence="11">
        <text>(2S)-2-methylbutanoyl-CoA + malonyl-[ACP] + H(+) = (4S)-4-methyl-3-oxohexanoyl-[ACP] + CO2 + CoA</text>
        <dbReference type="Rhea" id="RHEA:42276"/>
        <dbReference type="Rhea" id="RHEA-COMP:9623"/>
        <dbReference type="Rhea" id="RHEA-COMP:17148"/>
        <dbReference type="ChEBI" id="CHEBI:15378"/>
        <dbReference type="ChEBI" id="CHEBI:16526"/>
        <dbReference type="ChEBI" id="CHEBI:57287"/>
        <dbReference type="ChEBI" id="CHEBI:78449"/>
        <dbReference type="ChEBI" id="CHEBI:88166"/>
        <dbReference type="ChEBI" id="CHEBI:167462"/>
        <dbReference type="EC" id="2.3.1.300"/>
    </reaction>
    <physiologicalReaction direction="left-to-right" evidence="11">
        <dbReference type="Rhea" id="RHEA:42277"/>
    </physiologicalReaction>
</comment>
<comment type="caution">
    <text evidence="17">The sequence shown here is derived from an EMBL/GenBank/DDBJ whole genome shotgun (WGS) entry which is preliminary data.</text>
</comment>
<evidence type="ECO:0000256" key="9">
    <source>
        <dbReference type="ARBA" id="ARBA00023315"/>
    </source>
</evidence>
<comment type="subunit">
    <text evidence="14">Homodimer.</text>
</comment>
<dbReference type="NCBIfam" id="TIGR00747">
    <property type="entry name" value="fabH"/>
    <property type="match status" value="1"/>
</dbReference>
<evidence type="ECO:0000256" key="3">
    <source>
        <dbReference type="ARBA" id="ARBA00022490"/>
    </source>
</evidence>
<dbReference type="FunFam" id="3.40.47.10:FF:000004">
    <property type="entry name" value="3-oxoacyl-[acyl-carrier-protein] synthase 3"/>
    <property type="match status" value="1"/>
</dbReference>
<feature type="active site" evidence="14">
    <location>
        <position position="118"/>
    </location>
</feature>
<comment type="function">
    <text evidence="14">Catalyzes the condensation reaction of fatty acid synthesis by the addition to an acyl acceptor of two carbons from malonyl-ACP. Catalyzes the first condensation reaction which initiates fatty acid synthesis and may therefore play a role in governing the total rate of fatty acid production. Possesses both acetoacetyl-ACP synthase and acetyl transacylase activities. Its substrate specificity determines the biosynthesis of branched-chain and/or straight-chain of fatty acids.</text>
</comment>
<evidence type="ECO:0000256" key="5">
    <source>
        <dbReference type="ARBA" id="ARBA00022679"/>
    </source>
</evidence>
<dbReference type="HAMAP" id="MF_01815">
    <property type="entry name" value="FabH"/>
    <property type="match status" value="1"/>
</dbReference>
<dbReference type="Proteomes" id="UP000481087">
    <property type="component" value="Unassembled WGS sequence"/>
</dbReference>
<keyword evidence="14" id="KW-0511">Multifunctional enzyme</keyword>
<dbReference type="RefSeq" id="WP_161410282.1">
    <property type="nucleotide sequence ID" value="NZ_WTUZ01000037.1"/>
</dbReference>
<comment type="domain">
    <text evidence="14">The last Arg residue of the ACP-binding site is essential for the weak association between ACP/AcpP and FabH.</text>
</comment>
<dbReference type="InterPro" id="IPR004655">
    <property type="entry name" value="FabH"/>
</dbReference>
<evidence type="ECO:0000313" key="17">
    <source>
        <dbReference type="EMBL" id="MZQ85974.1"/>
    </source>
</evidence>
<dbReference type="PANTHER" id="PTHR34069:SF2">
    <property type="entry name" value="BETA-KETOACYL-[ACYL-CARRIER-PROTEIN] SYNTHASE III"/>
    <property type="match status" value="1"/>
</dbReference>
<accession>A0A6L8V6V3</accession>
<sequence length="329" mass="35196">MPVSNPLNARISAIGSYVPSHILSNADLETMVETNDEWIVQRTGMRERRIAAAEEFTSHLCIAAVQNMLDRYPESLSDVELIIVTTHTPDLPSTPVACMIGAHFGLPAVGAYDLNATCAGFAYAVHTASGLVAAGLHRKVLVVGGDSMSKITDYTDRSTCILFGDGAGAVVVEREDEHPAFLAHHVGSDGSGGKHVYRTGLAEKWQDVQLTGDGKLVQNGREVYKFAVSTVPDGIEQLLSKSGLPSSAIDWFIPHSANLRIIQSICEKSEIPFEKAIYSLEYYGNTSAASIPLALDLGVKDGRVQAGDTLLLYGFGGGLTHAGVILRWG</sequence>
<comment type="catalytic activity">
    <reaction evidence="12">
        <text>2-methylpropanoyl-CoA + malonyl-[ACP] + H(+) = 4-methyl-3-oxopentanoyl-[ACP] + CO2 + CoA</text>
        <dbReference type="Rhea" id="RHEA:42268"/>
        <dbReference type="Rhea" id="RHEA-COMP:9623"/>
        <dbReference type="Rhea" id="RHEA-COMP:9940"/>
        <dbReference type="ChEBI" id="CHEBI:15378"/>
        <dbReference type="ChEBI" id="CHEBI:16526"/>
        <dbReference type="ChEBI" id="CHEBI:57287"/>
        <dbReference type="ChEBI" id="CHEBI:57338"/>
        <dbReference type="ChEBI" id="CHEBI:78449"/>
        <dbReference type="ChEBI" id="CHEBI:78820"/>
        <dbReference type="EC" id="2.3.1.300"/>
    </reaction>
    <physiologicalReaction direction="left-to-right" evidence="12">
        <dbReference type="Rhea" id="RHEA:42269"/>
    </physiologicalReaction>
</comment>
<evidence type="ECO:0000256" key="1">
    <source>
        <dbReference type="ARBA" id="ARBA00005194"/>
    </source>
</evidence>
<dbReference type="Pfam" id="PF08545">
    <property type="entry name" value="ACP_syn_III"/>
    <property type="match status" value="1"/>
</dbReference>
<dbReference type="GO" id="GO:0006633">
    <property type="term" value="P:fatty acid biosynthetic process"/>
    <property type="evidence" value="ECO:0007669"/>
    <property type="project" value="UniProtKB-UniRule"/>
</dbReference>
<feature type="domain" description="Beta-ketoacyl-[acyl-carrier-protein] synthase III C-terminal" evidence="15">
    <location>
        <begin position="239"/>
        <end position="328"/>
    </location>
</feature>
<keyword evidence="9 14" id="KW-0012">Acyltransferase</keyword>
<dbReference type="UniPathway" id="UPA00094"/>
<dbReference type="PANTHER" id="PTHR34069">
    <property type="entry name" value="3-OXOACYL-[ACYL-CARRIER-PROTEIN] SYNTHASE 3"/>
    <property type="match status" value="1"/>
</dbReference>
<evidence type="ECO:0000256" key="8">
    <source>
        <dbReference type="ARBA" id="ARBA00023160"/>
    </source>
</evidence>
<dbReference type="GO" id="GO:0005737">
    <property type="term" value="C:cytoplasm"/>
    <property type="evidence" value="ECO:0007669"/>
    <property type="project" value="UniProtKB-SubCell"/>
</dbReference>
<dbReference type="Pfam" id="PF08541">
    <property type="entry name" value="ACP_syn_III_C"/>
    <property type="match status" value="1"/>
</dbReference>
<dbReference type="InterPro" id="IPR013747">
    <property type="entry name" value="ACP_syn_III_C"/>
</dbReference>
<evidence type="ECO:0000256" key="10">
    <source>
        <dbReference type="ARBA" id="ARBA00051096"/>
    </source>
</evidence>
<dbReference type="AlphaFoldDB" id="A0A6L8V6V3"/>
<feature type="region of interest" description="ACP-binding" evidence="14">
    <location>
        <begin position="256"/>
        <end position="260"/>
    </location>
</feature>
<feature type="active site" evidence="14">
    <location>
        <position position="255"/>
    </location>
</feature>
<keyword evidence="7 14" id="KW-0443">Lipid metabolism</keyword>
<gene>
    <name evidence="14 17" type="primary">fabH</name>
    <name evidence="17" type="ORF">GQF01_28120</name>
</gene>
<dbReference type="GO" id="GO:0044550">
    <property type="term" value="P:secondary metabolite biosynthetic process"/>
    <property type="evidence" value="ECO:0007669"/>
    <property type="project" value="TreeGrafter"/>
</dbReference>
<dbReference type="InterPro" id="IPR013751">
    <property type="entry name" value="ACP_syn_III_N"/>
</dbReference>
<evidence type="ECO:0000256" key="14">
    <source>
        <dbReference type="HAMAP-Rule" id="MF_01815"/>
    </source>
</evidence>
<name>A0A6L8V6V3_9BACL</name>
<protein>
    <recommendedName>
        <fullName evidence="14">Beta-ketoacyl-[acyl-carrier-protein] synthase III</fullName>
        <shortName evidence="14">Beta-ketoacyl-ACP synthase III</shortName>
        <shortName evidence="14">KAS III</shortName>
        <ecNumber evidence="14">2.3.1.180</ecNumber>
    </recommendedName>
    <alternativeName>
        <fullName evidence="14">3-oxoacyl-[acyl-carrier-protein] synthase 3</fullName>
    </alternativeName>
    <alternativeName>
        <fullName evidence="14">3-oxoacyl-[acyl-carrier-protein] synthase III</fullName>
    </alternativeName>
</protein>
<reference evidence="17 18" key="1">
    <citation type="submission" date="2019-12" db="EMBL/GenBank/DDBJ databases">
        <title>Paenibacillus sp. nov. sp. isolated from soil.</title>
        <authorList>
            <person name="Kim J."/>
            <person name="Jeong S.E."/>
            <person name="Jung H.S."/>
            <person name="Jeon C.O."/>
        </authorList>
    </citation>
    <scope>NUCLEOTIDE SEQUENCE [LARGE SCALE GENOMIC DNA]</scope>
    <source>
        <strain evidence="17 18">5J-6</strain>
    </source>
</reference>
<dbReference type="GO" id="GO:0033818">
    <property type="term" value="F:beta-ketoacyl-acyl-carrier-protein synthase III activity"/>
    <property type="evidence" value="ECO:0007669"/>
    <property type="project" value="UniProtKB-UniRule"/>
</dbReference>
<dbReference type="GO" id="GO:0004315">
    <property type="term" value="F:3-oxoacyl-[acyl-carrier-protein] synthase activity"/>
    <property type="evidence" value="ECO:0007669"/>
    <property type="project" value="InterPro"/>
</dbReference>
<feature type="domain" description="Beta-ketoacyl-[acyl-carrier-protein] synthase III N-terminal" evidence="16">
    <location>
        <begin position="112"/>
        <end position="190"/>
    </location>
</feature>
<feature type="active site" evidence="14">
    <location>
        <position position="285"/>
    </location>
</feature>
<dbReference type="SUPFAM" id="SSF53901">
    <property type="entry name" value="Thiolase-like"/>
    <property type="match status" value="1"/>
</dbReference>
<comment type="pathway">
    <text evidence="1 14">Lipid metabolism; fatty acid biosynthesis.</text>
</comment>
<dbReference type="NCBIfam" id="NF006829">
    <property type="entry name" value="PRK09352.1"/>
    <property type="match status" value="1"/>
</dbReference>